<accession>A0A7X0F768</accession>
<proteinExistence type="predicted"/>
<dbReference type="PANTHER" id="PTHR12137:SF54">
    <property type="entry name" value="CARBOHYDRATE SULFOTRANSFERASE"/>
    <property type="match status" value="1"/>
</dbReference>
<comment type="subcellular location">
    <subcellularLocation>
        <location evidence="1">Golgi apparatus membrane</location>
        <topology evidence="1">Single-pass type II membrane protein</topology>
    </subcellularLocation>
</comment>
<keyword evidence="6" id="KW-0472">Membrane</keyword>
<evidence type="ECO:0000313" key="8">
    <source>
        <dbReference type="EMBL" id="MBB6354378.1"/>
    </source>
</evidence>
<dbReference type="RefSeq" id="WP_156381105.1">
    <property type="nucleotide sequence ID" value="NZ_BAABEG010000001.1"/>
</dbReference>
<reference evidence="8 9" key="1">
    <citation type="submission" date="2020-08" db="EMBL/GenBank/DDBJ databases">
        <title>Genomic Encyclopedia of Type Strains, Phase IV (KMG-IV): sequencing the most valuable type-strain genomes for metagenomic binning, comparative biology and taxonomic classification.</title>
        <authorList>
            <person name="Goeker M."/>
        </authorList>
    </citation>
    <scope>NUCLEOTIDE SEQUENCE [LARGE SCALE GENOMIC DNA]</scope>
    <source>
        <strain evidence="8 9">DSM 7051</strain>
    </source>
</reference>
<dbReference type="GO" id="GO:0008146">
    <property type="term" value="F:sulfotransferase activity"/>
    <property type="evidence" value="ECO:0007669"/>
    <property type="project" value="InterPro"/>
</dbReference>
<dbReference type="Pfam" id="PF03567">
    <property type="entry name" value="Sulfotransfer_2"/>
    <property type="match status" value="1"/>
</dbReference>
<evidence type="ECO:0000256" key="2">
    <source>
        <dbReference type="ARBA" id="ARBA00022679"/>
    </source>
</evidence>
<dbReference type="PANTHER" id="PTHR12137">
    <property type="entry name" value="CARBOHYDRATE SULFOTRANSFERASE"/>
    <property type="match status" value="1"/>
</dbReference>
<name>A0A7X0F768_9HYPH</name>
<keyword evidence="3" id="KW-0812">Transmembrane</keyword>
<dbReference type="EMBL" id="JACHOU010000003">
    <property type="protein sequence ID" value="MBB6354378.1"/>
    <property type="molecule type" value="Genomic_DNA"/>
</dbReference>
<evidence type="ECO:0000256" key="5">
    <source>
        <dbReference type="ARBA" id="ARBA00023034"/>
    </source>
</evidence>
<comment type="caution">
    <text evidence="8">The sequence shown here is derived from an EMBL/GenBank/DDBJ whole genome shotgun (WGS) entry which is preliminary data.</text>
</comment>
<keyword evidence="2" id="KW-0808">Transferase</keyword>
<protein>
    <recommendedName>
        <fullName evidence="10">Sulfotransferase family protein</fullName>
    </recommendedName>
</protein>
<dbReference type="GO" id="GO:0016051">
    <property type="term" value="P:carbohydrate biosynthetic process"/>
    <property type="evidence" value="ECO:0007669"/>
    <property type="project" value="InterPro"/>
</dbReference>
<evidence type="ECO:0008006" key="10">
    <source>
        <dbReference type="Google" id="ProtNLM"/>
    </source>
</evidence>
<keyword evidence="4" id="KW-1133">Transmembrane helix</keyword>
<dbReference type="Proteomes" id="UP000536262">
    <property type="component" value="Unassembled WGS sequence"/>
</dbReference>
<evidence type="ECO:0000256" key="4">
    <source>
        <dbReference type="ARBA" id="ARBA00022989"/>
    </source>
</evidence>
<organism evidence="8 9">
    <name type="scientific">Aminobacter aganoensis</name>
    <dbReference type="NCBI Taxonomy" id="83264"/>
    <lineage>
        <taxon>Bacteria</taxon>
        <taxon>Pseudomonadati</taxon>
        <taxon>Pseudomonadota</taxon>
        <taxon>Alphaproteobacteria</taxon>
        <taxon>Hyphomicrobiales</taxon>
        <taxon>Phyllobacteriaceae</taxon>
        <taxon>Aminobacter</taxon>
    </lineage>
</organism>
<evidence type="ECO:0000256" key="1">
    <source>
        <dbReference type="ARBA" id="ARBA00004323"/>
    </source>
</evidence>
<dbReference type="AlphaFoldDB" id="A0A7X0F768"/>
<evidence type="ECO:0000256" key="7">
    <source>
        <dbReference type="ARBA" id="ARBA00023180"/>
    </source>
</evidence>
<gene>
    <name evidence="8" type="ORF">GGR00_002152</name>
</gene>
<dbReference type="GO" id="GO:0016020">
    <property type="term" value="C:membrane"/>
    <property type="evidence" value="ECO:0007669"/>
    <property type="project" value="InterPro"/>
</dbReference>
<evidence type="ECO:0000256" key="3">
    <source>
        <dbReference type="ARBA" id="ARBA00022692"/>
    </source>
</evidence>
<keyword evidence="7" id="KW-0325">Glycoprotein</keyword>
<dbReference type="InterPro" id="IPR018011">
    <property type="entry name" value="Carb_sulfotrans_8-10"/>
</dbReference>
<evidence type="ECO:0000313" key="9">
    <source>
        <dbReference type="Proteomes" id="UP000536262"/>
    </source>
</evidence>
<dbReference type="InterPro" id="IPR005331">
    <property type="entry name" value="Sulfotransferase"/>
</dbReference>
<keyword evidence="9" id="KW-1185">Reference proteome</keyword>
<evidence type="ECO:0000256" key="6">
    <source>
        <dbReference type="ARBA" id="ARBA00023136"/>
    </source>
</evidence>
<keyword evidence="5" id="KW-0333">Golgi apparatus</keyword>
<sequence length="269" mass="30880">MRNTPEMRRKEMSKLLDHVHLSPRFRYVYVDTPKVACSTIKRALQSAERGYAVDGGEASGGKFGYSETLLTVHDRSKSPLRRPSNRWALRWALARASVSFCFVRNPYARVLSAYLDKIATNENRREIFLRGLVEDPREPISFAQFLDVVSGQTPDTMNAHWRPQCYHNMIDSIGYDFIGAFETLNSDLLEILKIATPSAISFVSAVDEHRTSAMEYLKQYYEFESSVRSVQSIYKRDFEVFGYSIDLNKSSDRPAYAGFSSRRFLKSMS</sequence>